<organism evidence="2 3">
    <name type="scientific">Ralstonia solanacearum</name>
    <name type="common">Pseudomonas solanacearum</name>
    <dbReference type="NCBI Taxonomy" id="305"/>
    <lineage>
        <taxon>Bacteria</taxon>
        <taxon>Pseudomonadati</taxon>
        <taxon>Pseudomonadota</taxon>
        <taxon>Betaproteobacteria</taxon>
        <taxon>Burkholderiales</taxon>
        <taxon>Burkholderiaceae</taxon>
        <taxon>Ralstonia</taxon>
        <taxon>Ralstonia solanacearum species complex</taxon>
    </lineage>
</organism>
<sequence>PHLPQDVDGPYPLLMDLVEHCGINNLTADTQATLGQKLGGLDAALTFDTPPSPPESGPGSFGFTRQDEPTERLTPTGELLAAARAHGYAGQFRACDARRPWRAVVSHTSTSR</sequence>
<reference evidence="2" key="1">
    <citation type="submission" date="2021-09" db="EMBL/GenBank/DDBJ databases">
        <title>Genomic analysis of Ralstonia spp.</title>
        <authorList>
            <person name="Aburjaile F."/>
            <person name="Ariute J.C."/>
            <person name="Pais A.K.L."/>
            <person name="Albuquerque G.M.R."/>
            <person name="Silva A.M.F."/>
            <person name="Brenig B."/>
            <person name="Azevedo V."/>
            <person name="Matiuzzi M."/>
            <person name="Ramos R."/>
            <person name="Goes-Neto A."/>
            <person name="Soares S."/>
            <person name="Iseppon A.M.B."/>
            <person name="Souza E."/>
            <person name="Gama M."/>
        </authorList>
    </citation>
    <scope>NUCLEOTIDE SEQUENCE</scope>
    <source>
        <strain evidence="2">CCRMRs91</strain>
    </source>
</reference>
<accession>A0AAW5ZX02</accession>
<evidence type="ECO:0000313" key="2">
    <source>
        <dbReference type="EMBL" id="MDB0574137.1"/>
    </source>
</evidence>
<dbReference type="Proteomes" id="UP001144050">
    <property type="component" value="Unassembled WGS sequence"/>
</dbReference>
<proteinExistence type="predicted"/>
<feature type="non-terminal residue" evidence="2">
    <location>
        <position position="1"/>
    </location>
</feature>
<name>A0AAW5ZX02_RALSL</name>
<dbReference type="EMBL" id="JAIVFG010000186">
    <property type="protein sequence ID" value="MDB0574137.1"/>
    <property type="molecule type" value="Genomic_DNA"/>
</dbReference>
<comment type="caution">
    <text evidence="2">The sequence shown here is derived from an EMBL/GenBank/DDBJ whole genome shotgun (WGS) entry which is preliminary data.</text>
</comment>
<gene>
    <name evidence="2" type="ORF">LBW59_25795</name>
</gene>
<dbReference type="AlphaFoldDB" id="A0AAW5ZX02"/>
<protein>
    <submittedName>
        <fullName evidence="2">Type VI secretion protein</fullName>
    </submittedName>
</protein>
<feature type="region of interest" description="Disordered" evidence="1">
    <location>
        <begin position="46"/>
        <end position="71"/>
    </location>
</feature>
<feature type="non-terminal residue" evidence="2">
    <location>
        <position position="112"/>
    </location>
</feature>
<evidence type="ECO:0000313" key="3">
    <source>
        <dbReference type="Proteomes" id="UP001144050"/>
    </source>
</evidence>
<evidence type="ECO:0000256" key="1">
    <source>
        <dbReference type="SAM" id="MobiDB-lite"/>
    </source>
</evidence>